<dbReference type="AlphaFoldDB" id="W9CAV1"/>
<organism evidence="1 2">
    <name type="scientific">Sclerotinia borealis (strain F-4128)</name>
    <dbReference type="NCBI Taxonomy" id="1432307"/>
    <lineage>
        <taxon>Eukaryota</taxon>
        <taxon>Fungi</taxon>
        <taxon>Dikarya</taxon>
        <taxon>Ascomycota</taxon>
        <taxon>Pezizomycotina</taxon>
        <taxon>Leotiomycetes</taxon>
        <taxon>Helotiales</taxon>
        <taxon>Sclerotiniaceae</taxon>
        <taxon>Sclerotinia</taxon>
    </lineage>
</organism>
<protein>
    <submittedName>
        <fullName evidence="1">Uncharacterized protein</fullName>
    </submittedName>
</protein>
<accession>W9CAV1</accession>
<comment type="caution">
    <text evidence="1">The sequence shown here is derived from an EMBL/GenBank/DDBJ whole genome shotgun (WGS) entry which is preliminary data.</text>
</comment>
<proteinExistence type="predicted"/>
<dbReference type="EMBL" id="AYSA01000441">
    <property type="protein sequence ID" value="ESZ91989.1"/>
    <property type="molecule type" value="Genomic_DNA"/>
</dbReference>
<name>W9CAV1_SCLBF</name>
<sequence>MPMIIPFTAIGTMTFDFHAPPAPLALPGDEALLNEMASLTASFRTLRQNANILHSQWSDLQLDLISARKHFLTSLEKIEILVKHITWLLEHAPNRRQWRSRLKFWYRRTHSKSTIHIEKHQRVTLSTALHDSLKAFSQLSGVVCTLEKSAGDVEVRAAGCFSNLVRLKDQGNDLSRKVAMRGSEIESELQGVKQQLNRNAAAAGANLENRSSAEVGHRKAIRKHDRWRAAHNTTKFIPGVNLLTYPITRRCLNNAKANNYITSVKIEDYQQEGHQLEQQAQTLSAQGDRFTQQAKEISDLQINLNATVQEIQASQSDTKRIVTGVGAVINEAHGKLQSASTVNRTLSSSAFDDGFLVQSEHVLHCLDVLLDQKRLEETLWRYDAETECVVMRLREQHDGLGRSIDSRRMLNV</sequence>
<keyword evidence="2" id="KW-1185">Reference proteome</keyword>
<evidence type="ECO:0000313" key="1">
    <source>
        <dbReference type="EMBL" id="ESZ91989.1"/>
    </source>
</evidence>
<dbReference type="Proteomes" id="UP000019487">
    <property type="component" value="Unassembled WGS sequence"/>
</dbReference>
<dbReference type="HOGENOM" id="CLU_667576_0_0_1"/>
<evidence type="ECO:0000313" key="2">
    <source>
        <dbReference type="Proteomes" id="UP000019487"/>
    </source>
</evidence>
<reference evidence="1 2" key="1">
    <citation type="journal article" date="2014" name="Genome Announc.">
        <title>Draft genome sequence of Sclerotinia borealis, a psychrophilic plant pathogenic fungus.</title>
        <authorList>
            <person name="Mardanov A.V."/>
            <person name="Beletsky A.V."/>
            <person name="Kadnikov V.V."/>
            <person name="Ignatov A.N."/>
            <person name="Ravin N.V."/>
        </authorList>
    </citation>
    <scope>NUCLEOTIDE SEQUENCE [LARGE SCALE GENOMIC DNA]</scope>
    <source>
        <strain evidence="2">F-4157</strain>
    </source>
</reference>
<gene>
    <name evidence="1" type="ORF">SBOR_7646</name>
</gene>